<evidence type="ECO:0000256" key="1">
    <source>
        <dbReference type="ARBA" id="ARBA00004236"/>
    </source>
</evidence>
<feature type="domain" description="Ig-like" evidence="8">
    <location>
        <begin position="23"/>
        <end position="124"/>
    </location>
</feature>
<dbReference type="InterPro" id="IPR013783">
    <property type="entry name" value="Ig-like_fold"/>
</dbReference>
<dbReference type="PROSITE" id="PS50835">
    <property type="entry name" value="IG_LIKE"/>
    <property type="match status" value="1"/>
</dbReference>
<accession>A0A673ULR5</accession>
<dbReference type="SMART" id="SM00406">
    <property type="entry name" value="IGv"/>
    <property type="match status" value="1"/>
</dbReference>
<keyword evidence="2" id="KW-1003">Cell membrane</keyword>
<dbReference type="InterPro" id="IPR050150">
    <property type="entry name" value="IgV_Light_Chain"/>
</dbReference>
<dbReference type="AlphaFoldDB" id="A0A673ULR5"/>
<dbReference type="GO" id="GO:0005576">
    <property type="term" value="C:extracellular region"/>
    <property type="evidence" value="ECO:0007669"/>
    <property type="project" value="UniProtKB-ARBA"/>
</dbReference>
<keyword evidence="6" id="KW-1064">Adaptive immunity</keyword>
<keyword evidence="6" id="KW-1280">Immunoglobulin</keyword>
<dbReference type="PANTHER" id="PTHR23267">
    <property type="entry name" value="IMMUNOGLOBULIN LIGHT CHAIN"/>
    <property type="match status" value="1"/>
</dbReference>
<evidence type="ECO:0000256" key="7">
    <source>
        <dbReference type="SAM" id="SignalP"/>
    </source>
</evidence>
<dbReference type="InterPro" id="IPR013106">
    <property type="entry name" value="Ig_V-set"/>
</dbReference>
<sequence>MGTMAWALLLFTLLTQDTGSWAQSSLNQPPSVSGNPGSTVTLSCTGTSNDIGKYNYVSWYQQLEGTSPKLLIYNVNTRPSGIPGRFSGSKSGNTASLTISGLQNEDDADYYCSSYAGSYSYTVV</sequence>
<protein>
    <submittedName>
        <fullName evidence="9">Immunoglobulin lambda variable 2-33 (non-functional)</fullName>
    </submittedName>
</protein>
<comment type="subcellular location">
    <subcellularLocation>
        <location evidence="1">Cell membrane</location>
    </subcellularLocation>
</comment>
<comment type="subunit">
    <text evidence="5">Immunoglobulins are composed of two identical heavy chains and two identical light chains; disulfide-linked.</text>
</comment>
<reference evidence="9 10" key="1">
    <citation type="submission" date="2019-05" db="EMBL/GenBank/DDBJ databases">
        <title>A Chromosome-scale Meerkat (S. suricatta) Genome Assembly.</title>
        <authorList>
            <person name="Dudchenko O."/>
            <person name="Lieberman Aiden E."/>
            <person name="Tung J."/>
            <person name="Barreiro L.B."/>
            <person name="Clutton-Brock T.H."/>
        </authorList>
    </citation>
    <scope>NUCLEOTIDE SEQUENCE [LARGE SCALE GENOMIC DNA]</scope>
</reference>
<organism evidence="9 10">
    <name type="scientific">Suricata suricatta</name>
    <name type="common">Meerkat</name>
    <dbReference type="NCBI Taxonomy" id="37032"/>
    <lineage>
        <taxon>Eukaryota</taxon>
        <taxon>Metazoa</taxon>
        <taxon>Chordata</taxon>
        <taxon>Craniata</taxon>
        <taxon>Vertebrata</taxon>
        <taxon>Euteleostomi</taxon>
        <taxon>Mammalia</taxon>
        <taxon>Eutheria</taxon>
        <taxon>Laurasiatheria</taxon>
        <taxon>Carnivora</taxon>
        <taxon>Feliformia</taxon>
        <taxon>Herpestidae</taxon>
        <taxon>Suricata</taxon>
    </lineage>
</organism>
<dbReference type="GO" id="GO:0005886">
    <property type="term" value="C:plasma membrane"/>
    <property type="evidence" value="ECO:0007669"/>
    <property type="project" value="UniProtKB-SubCell"/>
</dbReference>
<dbReference type="InterPro" id="IPR003599">
    <property type="entry name" value="Ig_sub"/>
</dbReference>
<evidence type="ECO:0000256" key="5">
    <source>
        <dbReference type="ARBA" id="ARBA00038737"/>
    </source>
</evidence>
<evidence type="ECO:0000259" key="8">
    <source>
        <dbReference type="PROSITE" id="PS50835"/>
    </source>
</evidence>
<dbReference type="Ensembl" id="ENSSSUT00005025651.1">
    <property type="protein sequence ID" value="ENSSSUP00005022386.1"/>
    <property type="gene ID" value="ENSSSUG00005014640.1"/>
</dbReference>
<evidence type="ECO:0000313" key="10">
    <source>
        <dbReference type="Proteomes" id="UP000472268"/>
    </source>
</evidence>
<reference evidence="9" key="2">
    <citation type="submission" date="2025-08" db="UniProtKB">
        <authorList>
            <consortium name="Ensembl"/>
        </authorList>
    </citation>
    <scope>IDENTIFICATION</scope>
</reference>
<feature type="signal peptide" evidence="7">
    <location>
        <begin position="1"/>
        <end position="22"/>
    </location>
</feature>
<evidence type="ECO:0000313" key="9">
    <source>
        <dbReference type="Ensembl" id="ENSSSUP00005022386.1"/>
    </source>
</evidence>
<keyword evidence="10" id="KW-1185">Reference proteome</keyword>
<proteinExistence type="predicted"/>
<dbReference type="GO" id="GO:0019814">
    <property type="term" value="C:immunoglobulin complex"/>
    <property type="evidence" value="ECO:0007669"/>
    <property type="project" value="UniProtKB-KW"/>
</dbReference>
<keyword evidence="4" id="KW-1015">Disulfide bond</keyword>
<dbReference type="Gene3D" id="2.60.40.10">
    <property type="entry name" value="Immunoglobulins"/>
    <property type="match status" value="1"/>
</dbReference>
<keyword evidence="6" id="KW-0391">Immunity</keyword>
<reference evidence="9" key="3">
    <citation type="submission" date="2025-09" db="UniProtKB">
        <authorList>
            <consortium name="Ensembl"/>
        </authorList>
    </citation>
    <scope>IDENTIFICATION</scope>
</reference>
<dbReference type="OMA" id="EHEPEYY"/>
<keyword evidence="7" id="KW-0732">Signal</keyword>
<dbReference type="SUPFAM" id="SSF48726">
    <property type="entry name" value="Immunoglobulin"/>
    <property type="match status" value="1"/>
</dbReference>
<keyword evidence="3" id="KW-0472">Membrane</keyword>
<dbReference type="InterPro" id="IPR007110">
    <property type="entry name" value="Ig-like_dom"/>
</dbReference>
<evidence type="ECO:0000256" key="4">
    <source>
        <dbReference type="ARBA" id="ARBA00023157"/>
    </source>
</evidence>
<dbReference type="FunFam" id="2.60.40.10:FF:000442">
    <property type="entry name" value="Immunoglobulin lambda variable 2-8"/>
    <property type="match status" value="1"/>
</dbReference>
<evidence type="ECO:0000256" key="2">
    <source>
        <dbReference type="ARBA" id="ARBA00022475"/>
    </source>
</evidence>
<dbReference type="Pfam" id="PF07686">
    <property type="entry name" value="V-set"/>
    <property type="match status" value="1"/>
</dbReference>
<dbReference type="Proteomes" id="UP000472268">
    <property type="component" value="Chromosome 14"/>
</dbReference>
<evidence type="ECO:0000256" key="6">
    <source>
        <dbReference type="ARBA" id="ARBA00043265"/>
    </source>
</evidence>
<name>A0A673ULR5_SURSU</name>
<dbReference type="SMART" id="SM00409">
    <property type="entry name" value="IG"/>
    <property type="match status" value="1"/>
</dbReference>
<feature type="chain" id="PRO_5025422618" evidence="7">
    <location>
        <begin position="23"/>
        <end position="124"/>
    </location>
</feature>
<dbReference type="InterPro" id="IPR036179">
    <property type="entry name" value="Ig-like_dom_sf"/>
</dbReference>
<evidence type="ECO:0000256" key="3">
    <source>
        <dbReference type="ARBA" id="ARBA00023136"/>
    </source>
</evidence>